<organism evidence="1 2">
    <name type="scientific">Macrosiphum euphorbiae</name>
    <name type="common">potato aphid</name>
    <dbReference type="NCBI Taxonomy" id="13131"/>
    <lineage>
        <taxon>Eukaryota</taxon>
        <taxon>Metazoa</taxon>
        <taxon>Ecdysozoa</taxon>
        <taxon>Arthropoda</taxon>
        <taxon>Hexapoda</taxon>
        <taxon>Insecta</taxon>
        <taxon>Pterygota</taxon>
        <taxon>Neoptera</taxon>
        <taxon>Paraneoptera</taxon>
        <taxon>Hemiptera</taxon>
        <taxon>Sternorrhyncha</taxon>
        <taxon>Aphidomorpha</taxon>
        <taxon>Aphidoidea</taxon>
        <taxon>Aphididae</taxon>
        <taxon>Macrosiphini</taxon>
        <taxon>Macrosiphum</taxon>
    </lineage>
</organism>
<comment type="caution">
    <text evidence="1">The sequence shown here is derived from an EMBL/GenBank/DDBJ whole genome shotgun (WGS) entry which is preliminary data.</text>
</comment>
<evidence type="ECO:0000313" key="2">
    <source>
        <dbReference type="Proteomes" id="UP001160148"/>
    </source>
</evidence>
<reference evidence="1 2" key="1">
    <citation type="submission" date="2023-01" db="EMBL/GenBank/DDBJ databases">
        <authorList>
            <person name="Whitehead M."/>
        </authorList>
    </citation>
    <scope>NUCLEOTIDE SEQUENCE [LARGE SCALE GENOMIC DNA]</scope>
</reference>
<dbReference type="AlphaFoldDB" id="A0AAV0Y8A4"/>
<protein>
    <submittedName>
        <fullName evidence="1">Uncharacterized protein</fullName>
    </submittedName>
</protein>
<sequence>MDRWLLEDSNNSEHEIYTEIGGPTSTLTNHEKSSTHNDESIEIWNILKLWKLECVYQTCIDQFIDIEVLKYMKYRHIEKLLTNFPLGIQIQFEKYVNEYQQKQLGPLDSSFLETKSIPSTSTQRFVSSNSSTKNLSENCFDLTQILTRSTQGPLIVDYYFKHKHLNESCRTLLVEIIINDFIKRNQTMTINLSNDIANAILLTFPTEIKDVYFLRDVPCKVPKGKIYSNISYNEKLQGVGLKSSKTHEHNKKIVCRSEDQLNHSLEIEPESEDMCANLQDSDLSWVEVELIWKKLQISGFNI</sequence>
<dbReference type="EMBL" id="CARXXK010001539">
    <property type="protein sequence ID" value="CAI6376666.1"/>
    <property type="molecule type" value="Genomic_DNA"/>
</dbReference>
<proteinExistence type="predicted"/>
<accession>A0AAV0Y8A4</accession>
<keyword evidence="2" id="KW-1185">Reference proteome</keyword>
<dbReference type="Proteomes" id="UP001160148">
    <property type="component" value="Unassembled WGS sequence"/>
</dbReference>
<evidence type="ECO:0000313" key="1">
    <source>
        <dbReference type="EMBL" id="CAI6376666.1"/>
    </source>
</evidence>
<gene>
    <name evidence="1" type="ORF">MEUPH1_LOCUS30012</name>
</gene>
<name>A0AAV0Y8A4_9HEMI</name>